<dbReference type="EMBL" id="AP022324">
    <property type="protein sequence ID" value="BBU44706.1"/>
    <property type="molecule type" value="Genomic_DNA"/>
</dbReference>
<sequence>MLVGGLGPLAGLAEQAVDGLELGHGLVQGIGAFTHLLGQHHGMLKRRIGIVTPGYPRLDAFNQRAVDPLQLLVFVLQPGDLGLQLSARQEAGCGQWRPR</sequence>
<reference evidence="1 2" key="1">
    <citation type="submission" date="2020-01" db="EMBL/GenBank/DDBJ databases">
        <title>Complete Genome Sequence of Pseudomonas putida Strain TS312, Harboring the HdtS type N-acyl-homoserine Lactone Synthase, Isolated from a Paper Mill.</title>
        <authorList>
            <person name="Hosoe A."/>
            <person name="Suenaga T."/>
            <person name="Sugi T."/>
            <person name="Izumi T."/>
            <person name="Nagai N."/>
            <person name="Terada A."/>
        </authorList>
    </citation>
    <scope>NUCLEOTIDE SEQUENCE [LARGE SCALE GENOMIC DNA]</scope>
    <source>
        <strain evidence="1 2">TS312</strain>
    </source>
</reference>
<evidence type="ECO:0000313" key="1">
    <source>
        <dbReference type="EMBL" id="BBU44706.1"/>
    </source>
</evidence>
<proteinExistence type="predicted"/>
<accession>A0A7U6RDD9</accession>
<name>A0A7U6RDD9_PSEPU</name>
<evidence type="ECO:0000313" key="2">
    <source>
        <dbReference type="Proteomes" id="UP000464661"/>
    </source>
</evidence>
<organism evidence="1 2">
    <name type="scientific">Pseudomonas putida</name>
    <name type="common">Arthrobacter siderocapsulatus</name>
    <dbReference type="NCBI Taxonomy" id="303"/>
    <lineage>
        <taxon>Bacteria</taxon>
        <taxon>Pseudomonadati</taxon>
        <taxon>Pseudomonadota</taxon>
        <taxon>Gammaproteobacteria</taxon>
        <taxon>Pseudomonadales</taxon>
        <taxon>Pseudomonadaceae</taxon>
        <taxon>Pseudomonas</taxon>
    </lineage>
</organism>
<dbReference type="AlphaFoldDB" id="A0A7U6RDD9"/>
<dbReference type="Proteomes" id="UP000464661">
    <property type="component" value="Chromosome"/>
</dbReference>
<protein>
    <submittedName>
        <fullName evidence="1">Uncharacterized protein</fullName>
    </submittedName>
</protein>
<gene>
    <name evidence="1" type="ORF">PPTS312_26210</name>
</gene>